<dbReference type="EMBL" id="CAJOBC010002339">
    <property type="protein sequence ID" value="CAF3728335.1"/>
    <property type="molecule type" value="Genomic_DNA"/>
</dbReference>
<feature type="domain" description="F-box" evidence="1">
    <location>
        <begin position="2"/>
        <end position="49"/>
    </location>
</feature>
<evidence type="ECO:0000313" key="2">
    <source>
        <dbReference type="EMBL" id="CAF0952818.1"/>
    </source>
</evidence>
<gene>
    <name evidence="2" type="ORF">GPM918_LOCUS11339</name>
    <name evidence="3" type="ORF">SRO942_LOCUS11338</name>
</gene>
<accession>A0A814DCX5</accession>
<dbReference type="Gene3D" id="3.80.10.10">
    <property type="entry name" value="Ribonuclease Inhibitor"/>
    <property type="match status" value="1"/>
</dbReference>
<evidence type="ECO:0000313" key="3">
    <source>
        <dbReference type="EMBL" id="CAF3728335.1"/>
    </source>
</evidence>
<dbReference type="SUPFAM" id="SSF52047">
    <property type="entry name" value="RNI-like"/>
    <property type="match status" value="1"/>
</dbReference>
<sequence length="605" mass="71778">MTLTLEVLPDELLLELYLYLNPLDVLYSFSGLNHRFDRSINEYKYHIDLSITGISLSKMIYYSKQLFPVISHYVHMLTMSDERTPNQMLLFNDICQQFSNLECLKLRYCNVNDGMINILSQLYQLKNLWELYVHVSDEIVPMTNITMFLIDYYVFNCQNQLEKIKILCANGMNISDQLHPNHRITDLNIMLKTLDDLFMIFRLLPNLKRLSVNIDHYSPSKWIGSLNLPTHLVEFHFESFDGNVLPFDVLDLLTYNIPTLECLSVEVHTNDQNYVDGQKWEHLLSSSPKIKKFFLIVRLSNQYLELFNVIKTFSTDFWLIDRHWYALGYIDVSQFYLDILPYDLPDEYWLETSVRMYEQKSTSSMSIIDRYHVDWLHIAGQDRAVSMSNCFHIINQYPLIRKLSLLQLNIEQDELIEHKLVKLKKLNRLRLARSSKNKTNMIFLSNLFHASSRLQCLSIYYAELVYITKQLPKNKNNEHLGYSLSQNITQLEIFVHGGDGQLKIIDFFLISNVFTTLQHLEFQLKSSRKAMKHKQEFILNQLLNYFMNSNKNLISFKMMCTKNLHFTFLEYNQLNYWLRTNIDILKNNTTNLNATYDKKQLQIWL</sequence>
<keyword evidence="4" id="KW-1185">Reference proteome</keyword>
<dbReference type="Proteomes" id="UP000681722">
    <property type="component" value="Unassembled WGS sequence"/>
</dbReference>
<dbReference type="InterPro" id="IPR001810">
    <property type="entry name" value="F-box_dom"/>
</dbReference>
<evidence type="ECO:0000259" key="1">
    <source>
        <dbReference type="PROSITE" id="PS50181"/>
    </source>
</evidence>
<proteinExistence type="predicted"/>
<reference evidence="2" key="1">
    <citation type="submission" date="2021-02" db="EMBL/GenBank/DDBJ databases">
        <authorList>
            <person name="Nowell W R."/>
        </authorList>
    </citation>
    <scope>NUCLEOTIDE SEQUENCE</scope>
</reference>
<dbReference type="EMBL" id="CAJNOQ010002340">
    <property type="protein sequence ID" value="CAF0952818.1"/>
    <property type="molecule type" value="Genomic_DNA"/>
</dbReference>
<dbReference type="Proteomes" id="UP000663829">
    <property type="component" value="Unassembled WGS sequence"/>
</dbReference>
<name>A0A814DCX5_9BILA</name>
<dbReference type="AlphaFoldDB" id="A0A814DCX5"/>
<evidence type="ECO:0000313" key="4">
    <source>
        <dbReference type="Proteomes" id="UP000663829"/>
    </source>
</evidence>
<dbReference type="PROSITE" id="PS50181">
    <property type="entry name" value="FBOX"/>
    <property type="match status" value="1"/>
</dbReference>
<dbReference type="InterPro" id="IPR032675">
    <property type="entry name" value="LRR_dom_sf"/>
</dbReference>
<comment type="caution">
    <text evidence="2">The sequence shown here is derived from an EMBL/GenBank/DDBJ whole genome shotgun (WGS) entry which is preliminary data.</text>
</comment>
<organism evidence="2 4">
    <name type="scientific">Didymodactylos carnosus</name>
    <dbReference type="NCBI Taxonomy" id="1234261"/>
    <lineage>
        <taxon>Eukaryota</taxon>
        <taxon>Metazoa</taxon>
        <taxon>Spiralia</taxon>
        <taxon>Gnathifera</taxon>
        <taxon>Rotifera</taxon>
        <taxon>Eurotatoria</taxon>
        <taxon>Bdelloidea</taxon>
        <taxon>Philodinida</taxon>
        <taxon>Philodinidae</taxon>
        <taxon>Didymodactylos</taxon>
    </lineage>
</organism>
<protein>
    <recommendedName>
        <fullName evidence="1">F-box domain-containing protein</fullName>
    </recommendedName>
</protein>